<keyword evidence="1" id="KW-0413">Isomerase</keyword>
<evidence type="ECO:0000313" key="2">
    <source>
        <dbReference type="Proteomes" id="UP001501521"/>
    </source>
</evidence>
<proteinExistence type="predicted"/>
<dbReference type="EMBL" id="BAABLV010000042">
    <property type="protein sequence ID" value="GAA4907588.1"/>
    <property type="molecule type" value="Genomic_DNA"/>
</dbReference>
<keyword evidence="2" id="KW-1185">Reference proteome</keyword>
<gene>
    <name evidence="1" type="ORF">GCM10025789_28860</name>
</gene>
<accession>A0ABP9FLL8</accession>
<protein>
    <submittedName>
        <fullName evidence="1">Maleylpyruvate isomerase family mycothiol-dependent enzyme</fullName>
    </submittedName>
</protein>
<organism evidence="1 2">
    <name type="scientific">Tessaracoccus lubricantis</name>
    <dbReference type="NCBI Taxonomy" id="545543"/>
    <lineage>
        <taxon>Bacteria</taxon>
        <taxon>Bacillati</taxon>
        <taxon>Actinomycetota</taxon>
        <taxon>Actinomycetes</taxon>
        <taxon>Propionibacteriales</taxon>
        <taxon>Propionibacteriaceae</taxon>
        <taxon>Tessaracoccus</taxon>
    </lineage>
</organism>
<name>A0ABP9FLL8_9ACTN</name>
<dbReference type="SUPFAM" id="SSF109854">
    <property type="entry name" value="DinB/YfiT-like putative metalloenzymes"/>
    <property type="match status" value="1"/>
</dbReference>
<evidence type="ECO:0000313" key="1">
    <source>
        <dbReference type="EMBL" id="GAA4907588.1"/>
    </source>
</evidence>
<reference evidence="2" key="1">
    <citation type="journal article" date="2019" name="Int. J. Syst. Evol. Microbiol.">
        <title>The Global Catalogue of Microorganisms (GCM) 10K type strain sequencing project: providing services to taxonomists for standard genome sequencing and annotation.</title>
        <authorList>
            <consortium name="The Broad Institute Genomics Platform"/>
            <consortium name="The Broad Institute Genome Sequencing Center for Infectious Disease"/>
            <person name="Wu L."/>
            <person name="Ma J."/>
        </authorList>
    </citation>
    <scope>NUCLEOTIDE SEQUENCE [LARGE SCALE GENOMIC DNA]</scope>
    <source>
        <strain evidence="2">JCM 19125</strain>
    </source>
</reference>
<dbReference type="InterPro" id="IPR034660">
    <property type="entry name" value="DinB/YfiT-like"/>
</dbReference>
<dbReference type="GO" id="GO:0016853">
    <property type="term" value="F:isomerase activity"/>
    <property type="evidence" value="ECO:0007669"/>
    <property type="project" value="UniProtKB-KW"/>
</dbReference>
<dbReference type="Proteomes" id="UP001501521">
    <property type="component" value="Unassembled WGS sequence"/>
</dbReference>
<comment type="caution">
    <text evidence="1">The sequence shown here is derived from an EMBL/GenBank/DDBJ whole genome shotgun (WGS) entry which is preliminary data.</text>
</comment>
<dbReference type="RefSeq" id="WP_345584117.1">
    <property type="nucleotide sequence ID" value="NZ_BAABLV010000042.1"/>
</dbReference>
<sequence>MTNQIAEQHSALAGKLGAIAANVTDWDGPTPVAEWRARDVLIHLMTWLPGLLNKVGVELTTVEVEGDDVLAAWWKHTDNVQRLVEDDDQLARTVDVGQGDQTLAQVLEQLYLSDLFMHRWDLAKASGQDPEWEPEVVAGMVEGMTPIAHVLGESGEFGNPVVLDESHPAEDRLVALIGRDPEWAPVVA</sequence>